<evidence type="ECO:0000313" key="1">
    <source>
        <dbReference type="EMBL" id="KAK6346299.1"/>
    </source>
</evidence>
<dbReference type="EMBL" id="JAVHNS010000008">
    <property type="protein sequence ID" value="KAK6346299.1"/>
    <property type="molecule type" value="Genomic_DNA"/>
</dbReference>
<dbReference type="Proteomes" id="UP001373714">
    <property type="component" value="Unassembled WGS sequence"/>
</dbReference>
<proteinExistence type="predicted"/>
<evidence type="ECO:0000313" key="2">
    <source>
        <dbReference type="Proteomes" id="UP001373714"/>
    </source>
</evidence>
<comment type="caution">
    <text evidence="1">The sequence shown here is derived from an EMBL/GenBank/DDBJ whole genome shotgun (WGS) entry which is preliminary data.</text>
</comment>
<keyword evidence="2" id="KW-1185">Reference proteome</keyword>
<name>A0AAV9UQ09_9PEZI</name>
<gene>
    <name evidence="1" type="ORF">TWF730_010628</name>
</gene>
<dbReference type="AlphaFoldDB" id="A0AAV9UQ09"/>
<sequence>MSDLADFAPSLDLLLLLRINVSAARPFAVKLGYRDVGICGFDNPRLGVLIDRRGSSLRSVFPDLGLRLIAWIPRQVFRMKRFISEVEVMLDFRADEDSGGKEPRASGL</sequence>
<protein>
    <submittedName>
        <fullName evidence="1">Uncharacterized protein</fullName>
    </submittedName>
</protein>
<organism evidence="1 2">
    <name type="scientific">Orbilia blumenaviensis</name>
    <dbReference type="NCBI Taxonomy" id="1796055"/>
    <lineage>
        <taxon>Eukaryota</taxon>
        <taxon>Fungi</taxon>
        <taxon>Dikarya</taxon>
        <taxon>Ascomycota</taxon>
        <taxon>Pezizomycotina</taxon>
        <taxon>Orbiliomycetes</taxon>
        <taxon>Orbiliales</taxon>
        <taxon>Orbiliaceae</taxon>
        <taxon>Orbilia</taxon>
    </lineage>
</organism>
<accession>A0AAV9UQ09</accession>
<reference evidence="1 2" key="1">
    <citation type="submission" date="2019-10" db="EMBL/GenBank/DDBJ databases">
        <authorList>
            <person name="Palmer J.M."/>
        </authorList>
    </citation>
    <scope>NUCLEOTIDE SEQUENCE [LARGE SCALE GENOMIC DNA]</scope>
    <source>
        <strain evidence="1 2">TWF730</strain>
    </source>
</reference>